<proteinExistence type="predicted"/>
<evidence type="ECO:0000313" key="2">
    <source>
        <dbReference type="EMBL" id="ACU62592.1"/>
    </source>
</evidence>
<gene>
    <name evidence="2" type="ordered locus">Cpin_5160</name>
</gene>
<name>A0A979G8E5_CHIPD</name>
<reference evidence="2 3" key="2">
    <citation type="journal article" date="2010" name="Stand. Genomic Sci.">
        <title>Complete genome sequence of Chitinophaga pinensis type strain (UQM 2034).</title>
        <authorList>
            <person name="Glavina Del Rio T."/>
            <person name="Abt B."/>
            <person name="Spring S."/>
            <person name="Lapidus A."/>
            <person name="Nolan M."/>
            <person name="Tice H."/>
            <person name="Copeland A."/>
            <person name="Cheng J.F."/>
            <person name="Chen F."/>
            <person name="Bruce D."/>
            <person name="Goodwin L."/>
            <person name="Pitluck S."/>
            <person name="Ivanova N."/>
            <person name="Mavromatis K."/>
            <person name="Mikhailova N."/>
            <person name="Pati A."/>
            <person name="Chen A."/>
            <person name="Palaniappan K."/>
            <person name="Land M."/>
            <person name="Hauser L."/>
            <person name="Chang Y.J."/>
            <person name="Jeffries C.D."/>
            <person name="Chain P."/>
            <person name="Saunders E."/>
            <person name="Detter J.C."/>
            <person name="Brettin T."/>
            <person name="Rohde M."/>
            <person name="Goker M."/>
            <person name="Bristow J."/>
            <person name="Eisen J.A."/>
            <person name="Markowitz V."/>
            <person name="Hugenholtz P."/>
            <person name="Kyrpides N.C."/>
            <person name="Klenk H.P."/>
            <person name="Lucas S."/>
        </authorList>
    </citation>
    <scope>NUCLEOTIDE SEQUENCE [LARGE SCALE GENOMIC DNA]</scope>
    <source>
        <strain evidence="3">ATCC 43595 / DSM 2588 / LMG 13176 / NBRC 15968 / NCIMB 11800 / UQM 2034</strain>
    </source>
</reference>
<dbReference type="Proteomes" id="UP000002215">
    <property type="component" value="Chromosome"/>
</dbReference>
<dbReference type="KEGG" id="cpi:Cpin_5160"/>
<sequence length="134" mass="14348">MKKLSLFKSGVVLVLSLLTACSGPAYLGKTYTPTQHVDIYLDAADVKKPYEVMGTSEVGQGLSSLNAVQEKVINLGKGKGADGVIMKLTEEVTGSQRNDFGAIDNGKKKNTYTGGSVTNNIKVKKVQATFIKYQ</sequence>
<organism evidence="2 3">
    <name type="scientific">Chitinophaga pinensis (strain ATCC 43595 / DSM 2588 / LMG 13176 / NBRC 15968 / NCIMB 11800 / UQM 2034)</name>
    <dbReference type="NCBI Taxonomy" id="485918"/>
    <lineage>
        <taxon>Bacteria</taxon>
        <taxon>Pseudomonadati</taxon>
        <taxon>Bacteroidota</taxon>
        <taxon>Chitinophagia</taxon>
        <taxon>Chitinophagales</taxon>
        <taxon>Chitinophagaceae</taxon>
        <taxon>Chitinophaga</taxon>
    </lineage>
</organism>
<evidence type="ECO:0000256" key="1">
    <source>
        <dbReference type="SAM" id="SignalP"/>
    </source>
</evidence>
<dbReference type="OrthoDB" id="666740at2"/>
<protein>
    <recommendedName>
        <fullName evidence="4">Lipoprotein</fullName>
    </recommendedName>
</protein>
<feature type="chain" id="PRO_5037907482" description="Lipoprotein" evidence="1">
    <location>
        <begin position="28"/>
        <end position="134"/>
    </location>
</feature>
<evidence type="ECO:0000313" key="3">
    <source>
        <dbReference type="Proteomes" id="UP000002215"/>
    </source>
</evidence>
<dbReference type="AlphaFoldDB" id="A0A979G8E5"/>
<dbReference type="PROSITE" id="PS51257">
    <property type="entry name" value="PROKAR_LIPOPROTEIN"/>
    <property type="match status" value="1"/>
</dbReference>
<feature type="signal peptide" evidence="1">
    <location>
        <begin position="1"/>
        <end position="27"/>
    </location>
</feature>
<reference evidence="3" key="1">
    <citation type="submission" date="2009-08" db="EMBL/GenBank/DDBJ databases">
        <title>The complete genome of Chitinophaga pinensis DSM 2588.</title>
        <authorList>
            <consortium name="US DOE Joint Genome Institute (JGI-PGF)"/>
            <person name="Lucas S."/>
            <person name="Copeland A."/>
            <person name="Lapidus A."/>
            <person name="Glavina del Rio T."/>
            <person name="Dalin E."/>
            <person name="Tice H."/>
            <person name="Bruce D."/>
            <person name="Goodwin L."/>
            <person name="Pitluck S."/>
            <person name="Kyrpides N."/>
            <person name="Mavromatis K."/>
            <person name="Ivanova N."/>
            <person name="Mikhailova N."/>
            <person name="Sims D."/>
            <person name="Meinche L."/>
            <person name="Brettin T."/>
            <person name="Detter J.C."/>
            <person name="Han C."/>
            <person name="Larimer F."/>
            <person name="Land M."/>
            <person name="Hauser L."/>
            <person name="Markowitz V."/>
            <person name="Cheng J.-F."/>
            <person name="Hugenholtz P."/>
            <person name="Woyke T."/>
            <person name="Wu D."/>
            <person name="Spring S."/>
            <person name="Klenk H.-P."/>
            <person name="Eisen J.A."/>
        </authorList>
    </citation>
    <scope>NUCLEOTIDE SEQUENCE [LARGE SCALE GENOMIC DNA]</scope>
    <source>
        <strain evidence="3">ATCC 43595 / DSM 2588 / LMG 13176 / NBRC 15968 / NCIMB 11800 / UQM 2034</strain>
    </source>
</reference>
<dbReference type="EMBL" id="CP001699">
    <property type="protein sequence ID" value="ACU62592.1"/>
    <property type="molecule type" value="Genomic_DNA"/>
</dbReference>
<accession>A0A979G8E5</accession>
<evidence type="ECO:0008006" key="4">
    <source>
        <dbReference type="Google" id="ProtNLM"/>
    </source>
</evidence>
<keyword evidence="1" id="KW-0732">Signal</keyword>
<dbReference type="RefSeq" id="WP_012792760.1">
    <property type="nucleotide sequence ID" value="NC_013132.1"/>
</dbReference>